<evidence type="ECO:0000313" key="2">
    <source>
        <dbReference type="Proteomes" id="UP000006447"/>
    </source>
</evidence>
<proteinExistence type="predicted"/>
<sequence>WYGARSGTGILDGWLVHDTDTAEVPGVEVARVPLIMTDPDATADMVRSALDLMGTLL</sequence>
<comment type="caution">
    <text evidence="1">The sequence shown here is derived from an EMBL/GenBank/DDBJ whole genome shotgun (WGS) entry which is preliminary data.</text>
</comment>
<feature type="non-terminal residue" evidence="1">
    <location>
        <position position="1"/>
    </location>
</feature>
<evidence type="ECO:0000313" key="1">
    <source>
        <dbReference type="EMBL" id="EID79209.1"/>
    </source>
</evidence>
<dbReference type="Proteomes" id="UP000006447">
    <property type="component" value="Unassembled WGS sequence"/>
</dbReference>
<protein>
    <submittedName>
        <fullName evidence="1">LPPG:FO 2-phospho-L-lactate transferase</fullName>
    </submittedName>
</protein>
<organism evidence="1 2">
    <name type="scientific">Rhodococcus opacus RKJ300 = JCM 13270</name>
    <dbReference type="NCBI Taxonomy" id="1165867"/>
    <lineage>
        <taxon>Bacteria</taxon>
        <taxon>Bacillati</taxon>
        <taxon>Actinomycetota</taxon>
        <taxon>Actinomycetes</taxon>
        <taxon>Mycobacteriales</taxon>
        <taxon>Nocardiaceae</taxon>
        <taxon>Rhodococcus</taxon>
    </lineage>
</organism>
<dbReference type="GO" id="GO:0016740">
    <property type="term" value="F:transferase activity"/>
    <property type="evidence" value="ECO:0007669"/>
    <property type="project" value="UniProtKB-KW"/>
</dbReference>
<dbReference type="EMBL" id="AJJH01000077">
    <property type="protein sequence ID" value="EID79209.1"/>
    <property type="molecule type" value="Genomic_DNA"/>
</dbReference>
<keyword evidence="1" id="KW-0808">Transferase</keyword>
<accession>I0WS43</accession>
<dbReference type="AlphaFoldDB" id="I0WS43"/>
<name>I0WS43_RHOOP</name>
<reference evidence="1 2" key="1">
    <citation type="journal article" date="2012" name="J. Bacteriol.">
        <title>Draft genome sequence of the nitrophenol-degrading actinomycete Rhodococcus imtechensis RKJ300.</title>
        <authorList>
            <person name="Vikram S."/>
            <person name="Kumar S."/>
            <person name="Subramanian S."/>
            <person name="Raghava G.P."/>
        </authorList>
    </citation>
    <scope>NUCLEOTIDE SEQUENCE [LARGE SCALE GENOMIC DNA]</scope>
    <source>
        <strain evidence="1 2">RKJ300</strain>
    </source>
</reference>
<gene>
    <name evidence="1" type="ORF">W59_14606</name>
</gene>